<dbReference type="NCBIfam" id="TIGR00176">
    <property type="entry name" value="mobB"/>
    <property type="match status" value="1"/>
</dbReference>
<dbReference type="Gene3D" id="3.40.50.300">
    <property type="entry name" value="P-loop containing nucleotide triphosphate hydrolases"/>
    <property type="match status" value="1"/>
</dbReference>
<dbReference type="Proteomes" id="UP000562492">
    <property type="component" value="Unassembled WGS sequence"/>
</dbReference>
<dbReference type="Pfam" id="PF03205">
    <property type="entry name" value="MobB"/>
    <property type="match status" value="1"/>
</dbReference>
<gene>
    <name evidence="2" type="ORF">HNP33_001301</name>
</gene>
<dbReference type="InterPro" id="IPR004435">
    <property type="entry name" value="MobB_dom"/>
</dbReference>
<reference evidence="2 3" key="1">
    <citation type="submission" date="2020-08" db="EMBL/GenBank/DDBJ databases">
        <title>Functional genomics of gut bacteria from endangered species of beetles.</title>
        <authorList>
            <person name="Carlos-Shanley C."/>
        </authorList>
    </citation>
    <scope>NUCLEOTIDE SEQUENCE [LARGE SCALE GENOMIC DNA]</scope>
    <source>
        <strain evidence="2 3">S00124</strain>
    </source>
</reference>
<proteinExistence type="predicted"/>
<dbReference type="RefSeq" id="WP_184706784.1">
    <property type="nucleotide sequence ID" value="NZ_JACHKZ010000006.1"/>
</dbReference>
<evidence type="ECO:0000259" key="1">
    <source>
        <dbReference type="Pfam" id="PF03205"/>
    </source>
</evidence>
<keyword evidence="3" id="KW-1185">Reference proteome</keyword>
<name>A0ABR6RDN5_9BURK</name>
<comment type="caution">
    <text evidence="2">The sequence shown here is derived from an EMBL/GenBank/DDBJ whole genome shotgun (WGS) entry which is preliminary data.</text>
</comment>
<dbReference type="PANTHER" id="PTHR40072:SF1">
    <property type="entry name" value="MOLYBDOPTERIN-GUANINE DINUCLEOTIDE BIOSYNTHESIS ADAPTER PROTEIN"/>
    <property type="match status" value="1"/>
</dbReference>
<accession>A0ABR6RDN5</accession>
<evidence type="ECO:0000313" key="2">
    <source>
        <dbReference type="EMBL" id="MBB6577246.1"/>
    </source>
</evidence>
<dbReference type="InterPro" id="IPR027417">
    <property type="entry name" value="P-loop_NTPase"/>
</dbReference>
<evidence type="ECO:0000313" key="3">
    <source>
        <dbReference type="Proteomes" id="UP000562492"/>
    </source>
</evidence>
<dbReference type="EMBL" id="JACHKZ010000006">
    <property type="protein sequence ID" value="MBB6577246.1"/>
    <property type="molecule type" value="Genomic_DNA"/>
</dbReference>
<dbReference type="CDD" id="cd03116">
    <property type="entry name" value="MobB"/>
    <property type="match status" value="1"/>
</dbReference>
<organism evidence="2 3">
    <name type="scientific">Comamonas odontotermitis</name>
    <dbReference type="NCBI Taxonomy" id="379895"/>
    <lineage>
        <taxon>Bacteria</taxon>
        <taxon>Pseudomonadati</taxon>
        <taxon>Pseudomonadota</taxon>
        <taxon>Betaproteobacteria</taxon>
        <taxon>Burkholderiales</taxon>
        <taxon>Comamonadaceae</taxon>
        <taxon>Comamonas</taxon>
    </lineage>
</organism>
<protein>
    <submittedName>
        <fullName evidence="2">Molybdopterin-guanine dinucleotide biosynthesis protein B</fullName>
    </submittedName>
</protein>
<dbReference type="InterPro" id="IPR052539">
    <property type="entry name" value="MGD_biosynthesis_adapter"/>
</dbReference>
<dbReference type="SUPFAM" id="SSF52540">
    <property type="entry name" value="P-loop containing nucleoside triphosphate hydrolases"/>
    <property type="match status" value="1"/>
</dbReference>
<feature type="domain" description="Molybdopterin-guanine dinucleotide biosynthesis protein B (MobB)" evidence="1">
    <location>
        <begin position="3"/>
        <end position="137"/>
    </location>
</feature>
<dbReference type="PANTHER" id="PTHR40072">
    <property type="entry name" value="MOLYBDOPTERIN-GUANINE DINUCLEOTIDE BIOSYNTHESIS ADAPTER PROTEIN-RELATED"/>
    <property type="match status" value="1"/>
</dbReference>
<sequence length="186" mass="20479">MQVVCFAGYSGSGKTTLVEQVIPVLIAQGLRVSVIKHTHHRFDIDTPGKDTWRHRKAGAYEVLAASDQRMVLMRELPWPQEPDVHALIAQLDSSVDWVLVEGFKDCDLPKLEVLASAPATDGRPPLYPQDGYVQAVVRSAGHYLSPATDLPVLPRDEPMTVAQWLLAHADRFGYTPPCVLANEMAG</sequence>